<protein>
    <recommendedName>
        <fullName evidence="2">NTP pyrophosphohydrolase MazG putative catalytic core domain-containing protein</fullName>
    </recommendedName>
</protein>
<dbReference type="AlphaFoldDB" id="A0A0F9MJW2"/>
<comment type="caution">
    <text evidence="1">The sequence shown here is derived from an EMBL/GenBank/DDBJ whole genome shotgun (WGS) entry which is preliminary data.</text>
</comment>
<proteinExistence type="predicted"/>
<dbReference type="SUPFAM" id="SSF101386">
    <property type="entry name" value="all-alpha NTP pyrophosphatases"/>
    <property type="match status" value="1"/>
</dbReference>
<organism evidence="1">
    <name type="scientific">marine sediment metagenome</name>
    <dbReference type="NCBI Taxonomy" id="412755"/>
    <lineage>
        <taxon>unclassified sequences</taxon>
        <taxon>metagenomes</taxon>
        <taxon>ecological metagenomes</taxon>
    </lineage>
</organism>
<name>A0A0F9MJW2_9ZZZZ</name>
<sequence length="122" mass="14534">MLEYDEFIGTTDLSNHDIQYYLDGMNEENGEISGIFKRVRRGDYGEEAKRDIEFENIKYVIDNYPKISNDLVKEIGDRHWYTLRLLQKIGVTWEEVMAINQDKLTKRKEQSKIMGHGDRREE</sequence>
<accession>A0A0F9MJW2</accession>
<gene>
    <name evidence="1" type="ORF">LCGC14_1081650</name>
</gene>
<dbReference type="Gene3D" id="1.10.287.1080">
    <property type="entry name" value="MazG-like"/>
    <property type="match status" value="1"/>
</dbReference>
<dbReference type="EMBL" id="LAZR01004736">
    <property type="protein sequence ID" value="KKN06019.1"/>
    <property type="molecule type" value="Genomic_DNA"/>
</dbReference>
<reference evidence="1" key="1">
    <citation type="journal article" date="2015" name="Nature">
        <title>Complex archaea that bridge the gap between prokaryotes and eukaryotes.</title>
        <authorList>
            <person name="Spang A."/>
            <person name="Saw J.H."/>
            <person name="Jorgensen S.L."/>
            <person name="Zaremba-Niedzwiedzka K."/>
            <person name="Martijn J."/>
            <person name="Lind A.E."/>
            <person name="van Eijk R."/>
            <person name="Schleper C."/>
            <person name="Guy L."/>
            <person name="Ettema T.J."/>
        </authorList>
    </citation>
    <scope>NUCLEOTIDE SEQUENCE</scope>
</reference>
<evidence type="ECO:0000313" key="1">
    <source>
        <dbReference type="EMBL" id="KKN06019.1"/>
    </source>
</evidence>
<evidence type="ECO:0008006" key="2">
    <source>
        <dbReference type="Google" id="ProtNLM"/>
    </source>
</evidence>